<gene>
    <name evidence="1" type="ORF">BO86DRAFT_86833</name>
</gene>
<dbReference type="GeneID" id="37181442"/>
<dbReference type="RefSeq" id="XP_025527923.1">
    <property type="nucleotide sequence ID" value="XM_025677749.1"/>
</dbReference>
<dbReference type="EMBL" id="KZ824791">
    <property type="protein sequence ID" value="RAH82029.1"/>
    <property type="molecule type" value="Genomic_DNA"/>
</dbReference>
<dbReference type="OrthoDB" id="4509632at2759"/>
<name>A0A8T8X3D9_ASPJA</name>
<evidence type="ECO:0008006" key="3">
    <source>
        <dbReference type="Google" id="ProtNLM"/>
    </source>
</evidence>
<keyword evidence="2" id="KW-1185">Reference proteome</keyword>
<reference evidence="1 2" key="1">
    <citation type="submission" date="2018-02" db="EMBL/GenBank/DDBJ databases">
        <title>The genomes of Aspergillus section Nigri reveals drivers in fungal speciation.</title>
        <authorList>
            <consortium name="DOE Joint Genome Institute"/>
            <person name="Vesth T.C."/>
            <person name="Nybo J."/>
            <person name="Theobald S."/>
            <person name="Brandl J."/>
            <person name="Frisvad J.C."/>
            <person name="Nielsen K.F."/>
            <person name="Lyhne E.K."/>
            <person name="Kogle M.E."/>
            <person name="Kuo A."/>
            <person name="Riley R."/>
            <person name="Clum A."/>
            <person name="Nolan M."/>
            <person name="Lipzen A."/>
            <person name="Salamov A."/>
            <person name="Henrissat B."/>
            <person name="Wiebenga A."/>
            <person name="De vries R.P."/>
            <person name="Grigoriev I.V."/>
            <person name="Mortensen U.H."/>
            <person name="Andersen M.R."/>
            <person name="Baker S.E."/>
        </authorList>
    </citation>
    <scope>NUCLEOTIDE SEQUENCE [LARGE SCALE GENOMIC DNA]</scope>
    <source>
        <strain evidence="1 2">CBS 114.51</strain>
    </source>
</reference>
<proteinExistence type="predicted"/>
<dbReference type="Proteomes" id="UP000249497">
    <property type="component" value="Unassembled WGS sequence"/>
</dbReference>
<dbReference type="AlphaFoldDB" id="A0A8T8X3D9"/>
<evidence type="ECO:0000313" key="2">
    <source>
        <dbReference type="Proteomes" id="UP000249497"/>
    </source>
</evidence>
<sequence length="76" mass="8862">MIYCQHAIYAILKRFGLALYTLYTSPSILYSHNQQIRCNRQRNCSNCVDVGVECQRLRRGRTSRKRSFTRFAASVA</sequence>
<accession>A0A8T8X3D9</accession>
<protein>
    <recommendedName>
        <fullName evidence="3">Zn(2)-C6 fungal-type domain-containing protein</fullName>
    </recommendedName>
</protein>
<evidence type="ECO:0000313" key="1">
    <source>
        <dbReference type="EMBL" id="RAH82029.1"/>
    </source>
</evidence>
<organism evidence="1 2">
    <name type="scientific">Aspergillus japonicus CBS 114.51</name>
    <dbReference type="NCBI Taxonomy" id="1448312"/>
    <lineage>
        <taxon>Eukaryota</taxon>
        <taxon>Fungi</taxon>
        <taxon>Dikarya</taxon>
        <taxon>Ascomycota</taxon>
        <taxon>Pezizomycotina</taxon>
        <taxon>Eurotiomycetes</taxon>
        <taxon>Eurotiomycetidae</taxon>
        <taxon>Eurotiales</taxon>
        <taxon>Aspergillaceae</taxon>
        <taxon>Aspergillus</taxon>
        <taxon>Aspergillus subgen. Circumdati</taxon>
    </lineage>
</organism>